<evidence type="ECO:0000259" key="2">
    <source>
        <dbReference type="Pfam" id="PF00171"/>
    </source>
</evidence>
<keyword evidence="1" id="KW-0560">Oxidoreductase</keyword>
<dbReference type="Pfam" id="PF00171">
    <property type="entry name" value="Aldedh"/>
    <property type="match status" value="1"/>
</dbReference>
<evidence type="ECO:0000256" key="1">
    <source>
        <dbReference type="ARBA" id="ARBA00023002"/>
    </source>
</evidence>
<proteinExistence type="predicted"/>
<dbReference type="InterPro" id="IPR050740">
    <property type="entry name" value="Aldehyde_DH_Superfamily"/>
</dbReference>
<dbReference type="EMBL" id="FNTX01000002">
    <property type="protein sequence ID" value="SEE87630.1"/>
    <property type="molecule type" value="Genomic_DNA"/>
</dbReference>
<dbReference type="InterPro" id="IPR044151">
    <property type="entry name" value="ALDH_KGSADH"/>
</dbReference>
<dbReference type="GO" id="GO:0016620">
    <property type="term" value="F:oxidoreductase activity, acting on the aldehyde or oxo group of donors, NAD or NADP as acceptor"/>
    <property type="evidence" value="ECO:0007669"/>
    <property type="project" value="InterPro"/>
</dbReference>
<dbReference type="PANTHER" id="PTHR43353:SF3">
    <property type="entry name" value="ALDEHYDE DEHYDROGENASE-RELATED"/>
    <property type="match status" value="1"/>
</dbReference>
<dbReference type="STRING" id="648782.SAMN04488554_3327"/>
<dbReference type="InterPro" id="IPR016161">
    <property type="entry name" value="Ald_DH/histidinol_DH"/>
</dbReference>
<dbReference type="Gene3D" id="3.40.605.10">
    <property type="entry name" value="Aldehyde Dehydrogenase, Chain A, domain 1"/>
    <property type="match status" value="1"/>
</dbReference>
<dbReference type="AlphaFoldDB" id="A0A1H5MEX1"/>
<name>A0A1H5MEX1_9MICO</name>
<gene>
    <name evidence="3" type="ORF">SAMN04488554_3327</name>
</gene>
<sequence>MSSTVMDPETERVVEAAHRASPEVAARPYAERAGWLESLAEALTAHRDELVDIADRETHLGAQRLAGEVVRTTGQLRMFADAVREGAFLEAIIDHRRDDATPPAPDLRRMLVPLGPVAVFAASNFPFAFSVLGGDTASALAGGNPVVVKAHEGHPVLSRRVLELAQEAVQDAPAGLIGMIEGQAQGVALVQDSRIRAVGFTGSQRGGRYLFDLAMARPDPIPFHGELGSLNPVVVTEAAAEARAEEIAAGLAASFTLGAGQFCTKPGLVLTPAGSGLADRVAAHAGPVPHPLLNERIAAGFRDGLAQMLTTDGVERVSDHSDTAPAVLRTSTDRVREAPEVLLEEVFGPTTLIVEYRDEADLNDVLTLLPASLTASVHTAEGEDVGAAMAALTERAGRVVFGGWPTGVAVTAAQHHGGPYPASTSVHTSVGTTAVRRFLRPLCYQDVPEACLPLALRDGNPLGIPRQVDGATVG</sequence>
<protein>
    <submittedName>
        <fullName evidence="3">NADP-dependent aldehyde dehydrogenase</fullName>
    </submittedName>
</protein>
<evidence type="ECO:0000313" key="3">
    <source>
        <dbReference type="EMBL" id="SEE87630.1"/>
    </source>
</evidence>
<dbReference type="CDD" id="cd07129">
    <property type="entry name" value="ALDH_KGSADH"/>
    <property type="match status" value="1"/>
</dbReference>
<organism evidence="3 4">
    <name type="scientific">Ruania alba</name>
    <dbReference type="NCBI Taxonomy" id="648782"/>
    <lineage>
        <taxon>Bacteria</taxon>
        <taxon>Bacillati</taxon>
        <taxon>Actinomycetota</taxon>
        <taxon>Actinomycetes</taxon>
        <taxon>Micrococcales</taxon>
        <taxon>Ruaniaceae</taxon>
        <taxon>Ruania</taxon>
    </lineage>
</organism>
<dbReference type="InterPro" id="IPR016163">
    <property type="entry name" value="Ald_DH_C"/>
</dbReference>
<evidence type="ECO:0000313" key="4">
    <source>
        <dbReference type="Proteomes" id="UP000199220"/>
    </source>
</evidence>
<feature type="domain" description="Aldehyde dehydrogenase" evidence="2">
    <location>
        <begin position="9"/>
        <end position="418"/>
    </location>
</feature>
<keyword evidence="4" id="KW-1185">Reference proteome</keyword>
<dbReference type="InterPro" id="IPR015590">
    <property type="entry name" value="Aldehyde_DH_dom"/>
</dbReference>
<dbReference type="Gene3D" id="3.40.309.10">
    <property type="entry name" value="Aldehyde Dehydrogenase, Chain A, domain 2"/>
    <property type="match status" value="1"/>
</dbReference>
<dbReference type="PANTHER" id="PTHR43353">
    <property type="entry name" value="SUCCINATE-SEMIALDEHYDE DEHYDROGENASE, MITOCHONDRIAL"/>
    <property type="match status" value="1"/>
</dbReference>
<reference evidence="4" key="1">
    <citation type="submission" date="2016-10" db="EMBL/GenBank/DDBJ databases">
        <authorList>
            <person name="Varghese N."/>
            <person name="Submissions S."/>
        </authorList>
    </citation>
    <scope>NUCLEOTIDE SEQUENCE [LARGE SCALE GENOMIC DNA]</scope>
    <source>
        <strain evidence="4">DSM 21368</strain>
    </source>
</reference>
<dbReference type="SUPFAM" id="SSF53720">
    <property type="entry name" value="ALDH-like"/>
    <property type="match status" value="1"/>
</dbReference>
<dbReference type="Proteomes" id="UP000199220">
    <property type="component" value="Unassembled WGS sequence"/>
</dbReference>
<dbReference type="InterPro" id="IPR016162">
    <property type="entry name" value="Ald_DH_N"/>
</dbReference>
<accession>A0A1H5MEX1</accession>
<dbReference type="RefSeq" id="WP_245708911.1">
    <property type="nucleotide sequence ID" value="NZ_FNTX01000002.1"/>
</dbReference>